<dbReference type="AlphaFoldDB" id="A0A2M8WWI6"/>
<dbReference type="OrthoDB" id="4350157at2"/>
<comment type="caution">
    <text evidence="3">The sequence shown here is derived from an EMBL/GenBank/DDBJ whole genome shotgun (WGS) entry which is preliminary data.</text>
</comment>
<reference evidence="3 4" key="1">
    <citation type="submission" date="2017-11" db="EMBL/GenBank/DDBJ databases">
        <title>Genomic Encyclopedia of Archaeal and Bacterial Type Strains, Phase II (KMG-II): From Individual Species to Whole Genera.</title>
        <authorList>
            <person name="Goeker M."/>
        </authorList>
    </citation>
    <scope>NUCLEOTIDE SEQUENCE [LARGE SCALE GENOMIC DNA]</scope>
    <source>
        <strain evidence="3 4">DSM 22413</strain>
    </source>
</reference>
<proteinExistence type="predicted"/>
<dbReference type="Proteomes" id="UP000231586">
    <property type="component" value="Unassembled WGS sequence"/>
</dbReference>
<evidence type="ECO:0000313" key="4">
    <source>
        <dbReference type="Proteomes" id="UP000231586"/>
    </source>
</evidence>
<accession>A0A2M8WWI6</accession>
<dbReference type="GO" id="GO:0055070">
    <property type="term" value="P:copper ion homeostasis"/>
    <property type="evidence" value="ECO:0007669"/>
    <property type="project" value="InterPro"/>
</dbReference>
<gene>
    <name evidence="3" type="ORF">CLV34_0053</name>
</gene>
<dbReference type="InterPro" id="IPR021522">
    <property type="entry name" value="MctB"/>
</dbReference>
<evidence type="ECO:0000256" key="2">
    <source>
        <dbReference type="SAM" id="MobiDB-lite"/>
    </source>
</evidence>
<dbReference type="GO" id="GO:0016020">
    <property type="term" value="C:membrane"/>
    <property type="evidence" value="ECO:0007669"/>
    <property type="project" value="InterPro"/>
</dbReference>
<dbReference type="Pfam" id="PF11382">
    <property type="entry name" value="MctB"/>
    <property type="match status" value="1"/>
</dbReference>
<feature type="coiled-coil region" evidence="1">
    <location>
        <begin position="34"/>
        <end position="61"/>
    </location>
</feature>
<organism evidence="3 4">
    <name type="scientific">Luteimicrobium subarcticum</name>
    <dbReference type="NCBI Taxonomy" id="620910"/>
    <lineage>
        <taxon>Bacteria</taxon>
        <taxon>Bacillati</taxon>
        <taxon>Actinomycetota</taxon>
        <taxon>Actinomycetes</taxon>
        <taxon>Micrococcales</taxon>
        <taxon>Luteimicrobium</taxon>
    </lineage>
</organism>
<evidence type="ECO:0000256" key="1">
    <source>
        <dbReference type="SAM" id="Coils"/>
    </source>
</evidence>
<evidence type="ECO:0000313" key="3">
    <source>
        <dbReference type="EMBL" id="PJI95289.1"/>
    </source>
</evidence>
<protein>
    <submittedName>
        <fullName evidence="3">Copper transport outer membrane protein MctB</fullName>
    </submittedName>
</protein>
<feature type="region of interest" description="Disordered" evidence="2">
    <location>
        <begin position="311"/>
        <end position="331"/>
    </location>
</feature>
<name>A0A2M8WWI6_9MICO</name>
<sequence>MINFRYHIVSLISVFLALAVGIILGAGPLKESIGDQLSGQVSALRAEKEDLRAQLQQEQAASERGETVVGALAPAVLSGTLDGADVTVVELGSGLDDEFKALSTQLSTAGAVVRGRIQVTSTWTDPSGATTLDETAPELAAEGLAIDTGRTSAQQAAQALALAVSTADPAGDGGALSDQARTTLGVLRSAGLVDVERTPTVAADAIVVLDGSPEGQSSDATPGADESQAYTSDRELEIVTAAHAAVPDTVVAGPADDPTGVVAAVRDDGDLQVVVSTVSGADTLSGQVSVALALADQAAGSVGHYGFDDGATAAVPALPPARDSSPSGTGK</sequence>
<dbReference type="RefSeq" id="WP_157803629.1">
    <property type="nucleotide sequence ID" value="NZ_PGTZ01000001.1"/>
</dbReference>
<keyword evidence="1" id="KW-0175">Coiled coil</keyword>
<dbReference type="EMBL" id="PGTZ01000001">
    <property type="protein sequence ID" value="PJI95289.1"/>
    <property type="molecule type" value="Genomic_DNA"/>
</dbReference>
<keyword evidence="4" id="KW-1185">Reference proteome</keyword>